<dbReference type="GO" id="GO:0008408">
    <property type="term" value="F:3'-5' exonuclease activity"/>
    <property type="evidence" value="ECO:0007669"/>
    <property type="project" value="TreeGrafter"/>
</dbReference>
<keyword evidence="3" id="KW-0269">Exonuclease</keyword>
<name>A0A0F9IBJ6_9ZZZZ</name>
<comment type="caution">
    <text evidence="5">The sequence shown here is derived from an EMBL/GenBank/DDBJ whole genome shotgun (WGS) entry which is preliminary data.</text>
</comment>
<accession>A0A0F9IBJ6</accession>
<dbReference type="SMART" id="SM00479">
    <property type="entry name" value="EXOIII"/>
    <property type="match status" value="1"/>
</dbReference>
<dbReference type="Gene3D" id="3.30.420.10">
    <property type="entry name" value="Ribonuclease H-like superfamily/Ribonuclease H"/>
    <property type="match status" value="1"/>
</dbReference>
<dbReference type="PANTHER" id="PTHR30231">
    <property type="entry name" value="DNA POLYMERASE III SUBUNIT EPSILON"/>
    <property type="match status" value="1"/>
</dbReference>
<dbReference type="EMBL" id="LAZR01014530">
    <property type="protein sequence ID" value="KKM17079.1"/>
    <property type="molecule type" value="Genomic_DNA"/>
</dbReference>
<evidence type="ECO:0000256" key="1">
    <source>
        <dbReference type="ARBA" id="ARBA00022722"/>
    </source>
</evidence>
<dbReference type="GO" id="GO:0003676">
    <property type="term" value="F:nucleic acid binding"/>
    <property type="evidence" value="ECO:0007669"/>
    <property type="project" value="InterPro"/>
</dbReference>
<dbReference type="CDD" id="cd06127">
    <property type="entry name" value="DEDDh"/>
    <property type="match status" value="1"/>
</dbReference>
<organism evidence="5">
    <name type="scientific">marine sediment metagenome</name>
    <dbReference type="NCBI Taxonomy" id="412755"/>
    <lineage>
        <taxon>unclassified sequences</taxon>
        <taxon>metagenomes</taxon>
        <taxon>ecological metagenomes</taxon>
    </lineage>
</organism>
<evidence type="ECO:0000256" key="3">
    <source>
        <dbReference type="ARBA" id="ARBA00022839"/>
    </source>
</evidence>
<proteinExistence type="predicted"/>
<protein>
    <recommendedName>
        <fullName evidence="4">Exonuclease domain-containing protein</fullName>
    </recommendedName>
</protein>
<dbReference type="InterPro" id="IPR036397">
    <property type="entry name" value="RNaseH_sf"/>
</dbReference>
<dbReference type="SUPFAM" id="SSF53098">
    <property type="entry name" value="Ribonuclease H-like"/>
    <property type="match status" value="1"/>
</dbReference>
<sequence length="197" mass="22523">MNKYLFFDVETSGLPKKYGRPYTDTDNYPRVVQLAYIITNEKGLILHKSMSVVKPEGYIIPANVSEVHGITTEDALNGFKMNYVIGNFISIVKNCDLLIAHNFKFDSIILACEAYRLNFSNNILDKPYTCTMLASTNYCNITGNKGRKKWPKLQELYNILFDKDFEGAHDALYDVEATVDCYFELVRLGVINEKNET</sequence>
<gene>
    <name evidence="5" type="ORF">LCGC14_1679340</name>
</gene>
<reference evidence="5" key="1">
    <citation type="journal article" date="2015" name="Nature">
        <title>Complex archaea that bridge the gap between prokaryotes and eukaryotes.</title>
        <authorList>
            <person name="Spang A."/>
            <person name="Saw J.H."/>
            <person name="Jorgensen S.L."/>
            <person name="Zaremba-Niedzwiedzka K."/>
            <person name="Martijn J."/>
            <person name="Lind A.E."/>
            <person name="van Eijk R."/>
            <person name="Schleper C."/>
            <person name="Guy L."/>
            <person name="Ettema T.J."/>
        </authorList>
    </citation>
    <scope>NUCLEOTIDE SEQUENCE</scope>
</reference>
<evidence type="ECO:0000259" key="4">
    <source>
        <dbReference type="SMART" id="SM00479"/>
    </source>
</evidence>
<dbReference type="AlphaFoldDB" id="A0A0F9IBJ6"/>
<dbReference type="Pfam" id="PF00929">
    <property type="entry name" value="RNase_T"/>
    <property type="match status" value="1"/>
</dbReference>
<keyword evidence="1" id="KW-0540">Nuclease</keyword>
<evidence type="ECO:0000256" key="2">
    <source>
        <dbReference type="ARBA" id="ARBA00022801"/>
    </source>
</evidence>
<keyword evidence="2" id="KW-0378">Hydrolase</keyword>
<dbReference type="InterPro" id="IPR012337">
    <property type="entry name" value="RNaseH-like_sf"/>
</dbReference>
<feature type="domain" description="Exonuclease" evidence="4">
    <location>
        <begin position="3"/>
        <end position="191"/>
    </location>
</feature>
<dbReference type="PANTHER" id="PTHR30231:SF4">
    <property type="entry name" value="PROTEIN NEN2"/>
    <property type="match status" value="1"/>
</dbReference>
<evidence type="ECO:0000313" key="5">
    <source>
        <dbReference type="EMBL" id="KKM17079.1"/>
    </source>
</evidence>
<dbReference type="InterPro" id="IPR013520">
    <property type="entry name" value="Ribonucl_H"/>
</dbReference>